<evidence type="ECO:0000256" key="1">
    <source>
        <dbReference type="SAM" id="MobiDB-lite"/>
    </source>
</evidence>
<sequence length="212" mass="23095">MADENKNLVSMAQQFSGLPMRALVGAPLIAAAQANSEMALTQTRFLLDTCFEKVQEGESQVFRPIMVNMTVTRSVIDKDGHPAQDVESRFSLPLMTLIPLNSLAVDEVNVYFEMEVVSSFSQSSKIKASQSSDNKEESRLSDRLETSDQSTELTGSVAAMASKHASSDTEKKQSNAARYEITTHASQLPLPKGVTAVIDAYTQCIAPIQSKD</sequence>
<gene>
    <name evidence="2" type="ORF">ATN88_09120</name>
</gene>
<dbReference type="Pfam" id="PF11655">
    <property type="entry name" value="DUF2589"/>
    <property type="match status" value="1"/>
</dbReference>
<name>A0A135IA32_9GAMM</name>
<dbReference type="InterPro" id="IPR024510">
    <property type="entry name" value="DUF2589"/>
</dbReference>
<evidence type="ECO:0000313" key="3">
    <source>
        <dbReference type="Proteomes" id="UP000070529"/>
    </source>
</evidence>
<evidence type="ECO:0000313" key="2">
    <source>
        <dbReference type="EMBL" id="KXF82315.1"/>
    </source>
</evidence>
<feature type="compositionally biased region" description="Basic and acidic residues" evidence="1">
    <location>
        <begin position="133"/>
        <end position="146"/>
    </location>
</feature>
<dbReference type="EMBL" id="LNTY01000025">
    <property type="protein sequence ID" value="KXF82315.1"/>
    <property type="molecule type" value="Genomic_DNA"/>
</dbReference>
<proteinExistence type="predicted"/>
<evidence type="ECO:0008006" key="4">
    <source>
        <dbReference type="Google" id="ProtNLM"/>
    </source>
</evidence>
<keyword evidence="3" id="KW-1185">Reference proteome</keyword>
<dbReference type="AlphaFoldDB" id="A0A135IA32"/>
<dbReference type="RefSeq" id="WP_067413602.1">
    <property type="nucleotide sequence ID" value="NZ_LNTY01000025.1"/>
</dbReference>
<organism evidence="2 3">
    <name type="scientific">Enterovibrio coralii</name>
    <dbReference type="NCBI Taxonomy" id="294935"/>
    <lineage>
        <taxon>Bacteria</taxon>
        <taxon>Pseudomonadati</taxon>
        <taxon>Pseudomonadota</taxon>
        <taxon>Gammaproteobacteria</taxon>
        <taxon>Vibrionales</taxon>
        <taxon>Vibrionaceae</taxon>
        <taxon>Enterovibrio</taxon>
    </lineage>
</organism>
<dbReference type="Proteomes" id="UP000070529">
    <property type="component" value="Unassembled WGS sequence"/>
</dbReference>
<feature type="region of interest" description="Disordered" evidence="1">
    <location>
        <begin position="125"/>
        <end position="152"/>
    </location>
</feature>
<dbReference type="STRING" id="294935.ATN88_09120"/>
<protein>
    <recommendedName>
        <fullName evidence="4">DUF2589 domain-containing protein</fullName>
    </recommendedName>
</protein>
<reference evidence="2 3" key="1">
    <citation type="submission" date="2015-11" db="EMBL/GenBank/DDBJ databases">
        <title>Genomic Taxonomy of the Vibrionaceae.</title>
        <authorList>
            <person name="Gomez-Gil B."/>
            <person name="Enciso-Ibarra J."/>
        </authorList>
    </citation>
    <scope>NUCLEOTIDE SEQUENCE [LARGE SCALE GENOMIC DNA]</scope>
    <source>
        <strain evidence="2 3">CAIM 912</strain>
    </source>
</reference>
<comment type="caution">
    <text evidence="2">The sequence shown here is derived from an EMBL/GenBank/DDBJ whole genome shotgun (WGS) entry which is preliminary data.</text>
</comment>
<accession>A0A135IA32</accession>